<evidence type="ECO:0000256" key="1">
    <source>
        <dbReference type="SAM" id="MobiDB-lite"/>
    </source>
</evidence>
<proteinExistence type="predicted"/>
<dbReference type="EMBL" id="JAKELL010000041">
    <property type="protein sequence ID" value="KAH8988495.1"/>
    <property type="molecule type" value="Genomic_DNA"/>
</dbReference>
<keyword evidence="3" id="KW-1185">Reference proteome</keyword>
<dbReference type="Proteomes" id="UP001201163">
    <property type="component" value="Unassembled WGS sequence"/>
</dbReference>
<reference evidence="2" key="1">
    <citation type="submission" date="2022-01" db="EMBL/GenBank/DDBJ databases">
        <title>Comparative genomics reveals a dynamic genome evolution in the ectomycorrhizal milk-cap (Lactarius) mushrooms.</title>
        <authorList>
            <consortium name="DOE Joint Genome Institute"/>
            <person name="Lebreton A."/>
            <person name="Tang N."/>
            <person name="Kuo A."/>
            <person name="LaButti K."/>
            <person name="Drula E."/>
            <person name="Barry K."/>
            <person name="Clum A."/>
            <person name="Lipzen A."/>
            <person name="Mousain D."/>
            <person name="Ng V."/>
            <person name="Wang R."/>
            <person name="Wang X."/>
            <person name="Dai Y."/>
            <person name="Henrissat B."/>
            <person name="Grigoriev I.V."/>
            <person name="Guerin-Laguette A."/>
            <person name="Yu F."/>
            <person name="Martin F.M."/>
        </authorList>
    </citation>
    <scope>NUCLEOTIDE SEQUENCE</scope>
    <source>
        <strain evidence="2">QP</strain>
    </source>
</reference>
<feature type="compositionally biased region" description="Polar residues" evidence="1">
    <location>
        <begin position="64"/>
        <end position="84"/>
    </location>
</feature>
<feature type="region of interest" description="Disordered" evidence="1">
    <location>
        <begin position="64"/>
        <end position="109"/>
    </location>
</feature>
<sequence length="361" mass="38765">MHPRSRLTPDCVCASVCVCVRDSVYSVCFKCSVRTFGCCFQTSLHSRGLRPALSNNCTVMTPTLRSNTTPNGRSGIETTTTPTKSPRKVPHCTKCQRPRAGHPRQGCPYTNSPRHAVQQDLSASMDSLVISPRKTQLNARRRLPAHDMTLASLSTESDNILNRLIQPEDTYEDFSLADGDVGTGPTPELLSTSSRPPFQEGRIMPGTLITPAPSFLTETALLRETPQPNCHLDSKASIAMPPPKGTPPPLARSMSVEERTAFLDGLSELSRGPPATVYSIHVLELQHMVESATKLGFHTGVVLPKTGPREEGLLILGRDPRAVEDLAARLSQEGPKKSGVRAIAGGVVAGAVATFTGLALA</sequence>
<protein>
    <submittedName>
        <fullName evidence="2">Uncharacterized protein</fullName>
    </submittedName>
</protein>
<evidence type="ECO:0000313" key="3">
    <source>
        <dbReference type="Proteomes" id="UP001201163"/>
    </source>
</evidence>
<organism evidence="2 3">
    <name type="scientific">Lactarius akahatsu</name>
    <dbReference type="NCBI Taxonomy" id="416441"/>
    <lineage>
        <taxon>Eukaryota</taxon>
        <taxon>Fungi</taxon>
        <taxon>Dikarya</taxon>
        <taxon>Basidiomycota</taxon>
        <taxon>Agaricomycotina</taxon>
        <taxon>Agaricomycetes</taxon>
        <taxon>Russulales</taxon>
        <taxon>Russulaceae</taxon>
        <taxon>Lactarius</taxon>
    </lineage>
</organism>
<feature type="compositionally biased region" description="Basic residues" evidence="1">
    <location>
        <begin position="85"/>
        <end position="102"/>
    </location>
</feature>
<comment type="caution">
    <text evidence="2">The sequence shown here is derived from an EMBL/GenBank/DDBJ whole genome shotgun (WGS) entry which is preliminary data.</text>
</comment>
<dbReference type="AlphaFoldDB" id="A0AAD4LEV7"/>
<gene>
    <name evidence="2" type="ORF">EDB92DRAFT_1870911</name>
</gene>
<name>A0AAD4LEV7_9AGAM</name>
<accession>A0AAD4LEV7</accession>
<evidence type="ECO:0000313" key="2">
    <source>
        <dbReference type="EMBL" id="KAH8988495.1"/>
    </source>
</evidence>